<keyword evidence="4" id="KW-0067">ATP-binding</keyword>
<dbReference type="PANTHER" id="PTHR43289">
    <property type="entry name" value="MITOGEN-ACTIVATED PROTEIN KINASE KINASE KINASE 20-RELATED"/>
    <property type="match status" value="1"/>
</dbReference>
<evidence type="ECO:0000259" key="7">
    <source>
        <dbReference type="PROSITE" id="PS50011"/>
    </source>
</evidence>
<feature type="region of interest" description="Disordered" evidence="5">
    <location>
        <begin position="427"/>
        <end position="499"/>
    </location>
</feature>
<sequence>MPQVEPLREDDPATVGAYRLYGRLGAGGQGTVYLGQAPDGSPVAVKVLREGAGFDDRLAKEIAAARRVEPFCIAQVLDASLGGPRPYIVTEYVEGPSLHQAGRHSGADLQRLAVATATALAAIHQAGIVHRDFKPANVLLGPGGPRVIDFGIARAMDDALTHTSSIVGTPAYMAPEQLAGQSVGPAADVFAWASVMAWAANGTPPFGQDTLPAIINRILHNEPQLGDLPPPLRGIVYDCLAKDPHARPTMRDVILRLLSGQNSGGQHSGGQHSGGQHSGGQGSMPGVPQGVGPGPMPGTAWGPGQGQVPGQMPGHGSRQGQVPGQGAVPGHGPGSGHGPMPGPGRGQVFGSGNGPMPMQGSVPGQGPIPGPGHGPGQGPATGPGRRRTAGRRVVLPVAVGVSGVMVVALVGGVVWLAPWSKQPVQASFAADQPSPSATTKTTRPPATKTPSRKIRKTTPEPTPKITPKATPTTPAATPTPKRTTARPTVTPTPTKTTKKPVANARVSILEIELFGGPGQSQGSGCYMPPIHFQTNVEATRQEVWVSYTWLLDGKAVSRSRSWVSKGGYTAFASTSGQYMLKAGRHTVALKVTSPSAAQKSVSFNVCAIPT</sequence>
<feature type="compositionally biased region" description="Gly residues" evidence="5">
    <location>
        <begin position="327"/>
        <end position="353"/>
    </location>
</feature>
<protein>
    <recommendedName>
        <fullName evidence="7">Protein kinase domain-containing protein</fullName>
    </recommendedName>
</protein>
<reference evidence="8 9" key="1">
    <citation type="submission" date="2020-10" db="EMBL/GenBank/DDBJ databases">
        <title>Sequencing the genomes of 1000 actinobacteria strains.</title>
        <authorList>
            <person name="Klenk H.-P."/>
        </authorList>
    </citation>
    <scope>NUCLEOTIDE SEQUENCE [LARGE SCALE GENOMIC DNA]</scope>
    <source>
        <strain evidence="8 9">DSM 43173</strain>
    </source>
</reference>
<keyword evidence="6" id="KW-1133">Transmembrane helix</keyword>
<dbReference type="RefSeq" id="WP_225963658.1">
    <property type="nucleotide sequence ID" value="NZ_JADBEK010000001.1"/>
</dbReference>
<feature type="transmembrane region" description="Helical" evidence="6">
    <location>
        <begin position="393"/>
        <end position="417"/>
    </location>
</feature>
<keyword evidence="3" id="KW-0418">Kinase</keyword>
<dbReference type="Pfam" id="PF00069">
    <property type="entry name" value="Pkinase"/>
    <property type="match status" value="1"/>
</dbReference>
<dbReference type="PROSITE" id="PS50011">
    <property type="entry name" value="PROTEIN_KINASE_DOM"/>
    <property type="match status" value="1"/>
</dbReference>
<evidence type="ECO:0000256" key="5">
    <source>
        <dbReference type="SAM" id="MobiDB-lite"/>
    </source>
</evidence>
<dbReference type="PANTHER" id="PTHR43289:SF34">
    <property type="entry name" value="SERINE_THREONINE-PROTEIN KINASE YBDM-RELATED"/>
    <property type="match status" value="1"/>
</dbReference>
<dbReference type="EMBL" id="JADBEK010000001">
    <property type="protein sequence ID" value="MBE1586937.1"/>
    <property type="molecule type" value="Genomic_DNA"/>
</dbReference>
<feature type="compositionally biased region" description="Low complexity" evidence="5">
    <location>
        <begin position="463"/>
        <end position="495"/>
    </location>
</feature>
<dbReference type="SUPFAM" id="SSF56112">
    <property type="entry name" value="Protein kinase-like (PK-like)"/>
    <property type="match status" value="1"/>
</dbReference>
<dbReference type="InterPro" id="IPR000719">
    <property type="entry name" value="Prot_kinase_dom"/>
</dbReference>
<feature type="compositionally biased region" description="Low complexity" evidence="5">
    <location>
        <begin position="308"/>
        <end position="326"/>
    </location>
</feature>
<dbReference type="Proteomes" id="UP000633509">
    <property type="component" value="Unassembled WGS sequence"/>
</dbReference>
<keyword evidence="9" id="KW-1185">Reference proteome</keyword>
<dbReference type="PROSITE" id="PS00108">
    <property type="entry name" value="PROTEIN_KINASE_ST"/>
    <property type="match status" value="1"/>
</dbReference>
<keyword evidence="6" id="KW-0472">Membrane</keyword>
<keyword evidence="6" id="KW-0812">Transmembrane</keyword>
<feature type="compositionally biased region" description="Gly residues" evidence="5">
    <location>
        <begin position="262"/>
        <end position="293"/>
    </location>
</feature>
<evidence type="ECO:0000313" key="9">
    <source>
        <dbReference type="Proteomes" id="UP000633509"/>
    </source>
</evidence>
<evidence type="ECO:0000256" key="4">
    <source>
        <dbReference type="ARBA" id="ARBA00022840"/>
    </source>
</evidence>
<dbReference type="CDD" id="cd14014">
    <property type="entry name" value="STKc_PknB_like"/>
    <property type="match status" value="1"/>
</dbReference>
<organism evidence="8 9">
    <name type="scientific">Nonomuraea angiospora</name>
    <dbReference type="NCBI Taxonomy" id="46172"/>
    <lineage>
        <taxon>Bacteria</taxon>
        <taxon>Bacillati</taxon>
        <taxon>Actinomycetota</taxon>
        <taxon>Actinomycetes</taxon>
        <taxon>Streptosporangiales</taxon>
        <taxon>Streptosporangiaceae</taxon>
        <taxon>Nonomuraea</taxon>
    </lineage>
</organism>
<comment type="caution">
    <text evidence="8">The sequence shown here is derived from an EMBL/GenBank/DDBJ whole genome shotgun (WGS) entry which is preliminary data.</text>
</comment>
<dbReference type="Gene3D" id="1.10.510.10">
    <property type="entry name" value="Transferase(Phosphotransferase) domain 1"/>
    <property type="match status" value="1"/>
</dbReference>
<dbReference type="Gene3D" id="3.30.200.20">
    <property type="entry name" value="Phosphorylase Kinase, domain 1"/>
    <property type="match status" value="1"/>
</dbReference>
<name>A0ABR9M208_9ACTN</name>
<feature type="region of interest" description="Disordered" evidence="5">
    <location>
        <begin position="260"/>
        <end position="388"/>
    </location>
</feature>
<feature type="compositionally biased region" description="Low complexity" evidence="5">
    <location>
        <begin position="433"/>
        <end position="449"/>
    </location>
</feature>
<feature type="domain" description="Protein kinase" evidence="7">
    <location>
        <begin position="18"/>
        <end position="258"/>
    </location>
</feature>
<evidence type="ECO:0000256" key="3">
    <source>
        <dbReference type="ARBA" id="ARBA00022777"/>
    </source>
</evidence>
<dbReference type="InterPro" id="IPR011009">
    <property type="entry name" value="Kinase-like_dom_sf"/>
</dbReference>
<gene>
    <name evidence="8" type="ORF">H4W80_005195</name>
</gene>
<evidence type="ECO:0000256" key="2">
    <source>
        <dbReference type="ARBA" id="ARBA00022741"/>
    </source>
</evidence>
<evidence type="ECO:0000313" key="8">
    <source>
        <dbReference type="EMBL" id="MBE1586937.1"/>
    </source>
</evidence>
<accession>A0ABR9M208</accession>
<keyword evidence="2" id="KW-0547">Nucleotide-binding</keyword>
<evidence type="ECO:0000256" key="1">
    <source>
        <dbReference type="ARBA" id="ARBA00022679"/>
    </source>
</evidence>
<proteinExistence type="predicted"/>
<dbReference type="InterPro" id="IPR008271">
    <property type="entry name" value="Ser/Thr_kinase_AS"/>
</dbReference>
<evidence type="ECO:0000256" key="6">
    <source>
        <dbReference type="SAM" id="Phobius"/>
    </source>
</evidence>
<keyword evidence="1" id="KW-0808">Transferase</keyword>